<evidence type="ECO:0000256" key="1">
    <source>
        <dbReference type="ARBA" id="ARBA00022801"/>
    </source>
</evidence>
<dbReference type="PANTHER" id="PTHR43798:SF31">
    <property type="entry name" value="AB HYDROLASE SUPERFAMILY PROTEIN YCLE"/>
    <property type="match status" value="1"/>
</dbReference>
<organism evidence="3">
    <name type="scientific">Serratia fonticola</name>
    <dbReference type="NCBI Taxonomy" id="47917"/>
    <lineage>
        <taxon>Bacteria</taxon>
        <taxon>Pseudomonadati</taxon>
        <taxon>Pseudomonadota</taxon>
        <taxon>Gammaproteobacteria</taxon>
        <taxon>Enterobacterales</taxon>
        <taxon>Yersiniaceae</taxon>
        <taxon>Serratia</taxon>
    </lineage>
</organism>
<gene>
    <name evidence="3" type="ORF">FHU10_2800</name>
</gene>
<reference evidence="3" key="1">
    <citation type="submission" date="2019-06" db="EMBL/GenBank/DDBJ databases">
        <authorList>
            <person name="Deangelis K."/>
            <person name="Huntemann M."/>
            <person name="Clum A."/>
            <person name="Pillay M."/>
            <person name="Palaniappan K."/>
            <person name="Varghese N."/>
            <person name="Mikhailova N."/>
            <person name="Stamatis D."/>
            <person name="Reddy T."/>
            <person name="Daum C."/>
            <person name="Shapiro N."/>
            <person name="Ivanova N."/>
            <person name="Kyrpides N."/>
            <person name="Woyke T."/>
        </authorList>
    </citation>
    <scope>NUCLEOTIDE SEQUENCE [LARGE SCALE GENOMIC DNA]</scope>
    <source>
        <strain evidence="3">128R</strain>
    </source>
</reference>
<dbReference type="EMBL" id="VISQ01000001">
    <property type="protein sequence ID" value="TVZ70242.1"/>
    <property type="molecule type" value="Genomic_DNA"/>
</dbReference>
<dbReference type="InterPro" id="IPR000073">
    <property type="entry name" value="AB_hydrolase_1"/>
</dbReference>
<dbReference type="OrthoDB" id="9780765at2"/>
<reference evidence="3" key="2">
    <citation type="submission" date="2019-08" db="EMBL/GenBank/DDBJ databases">
        <title>Investigation of anaerobic lignin degradation for improved lignocellulosic biofuels.</title>
        <authorList>
            <person name="Deangelis K.PhD."/>
        </authorList>
    </citation>
    <scope>NUCLEOTIDE SEQUENCE [LARGE SCALE GENOMIC DNA]</scope>
    <source>
        <strain evidence="3">128R</strain>
    </source>
</reference>
<dbReference type="AlphaFoldDB" id="A0A542CY55"/>
<dbReference type="Gene3D" id="3.40.50.1820">
    <property type="entry name" value="alpha/beta hydrolase"/>
    <property type="match status" value="1"/>
</dbReference>
<evidence type="ECO:0000259" key="2">
    <source>
        <dbReference type="Pfam" id="PF00561"/>
    </source>
</evidence>
<dbReference type="PRINTS" id="PR00111">
    <property type="entry name" value="ABHYDROLASE"/>
</dbReference>
<dbReference type="InterPro" id="IPR050266">
    <property type="entry name" value="AB_hydrolase_sf"/>
</dbReference>
<feature type="domain" description="AB hydrolase-1" evidence="2">
    <location>
        <begin position="33"/>
        <end position="273"/>
    </location>
</feature>
<dbReference type="InterPro" id="IPR029058">
    <property type="entry name" value="AB_hydrolase_fold"/>
</dbReference>
<accession>A0A542CY55</accession>
<comment type="caution">
    <text evidence="3">The sequence shown here is derived from an EMBL/GenBank/DDBJ whole genome shotgun (WGS) entry which is preliminary data.</text>
</comment>
<evidence type="ECO:0000313" key="3">
    <source>
        <dbReference type="EMBL" id="TVZ70242.1"/>
    </source>
</evidence>
<dbReference type="SUPFAM" id="SSF53474">
    <property type="entry name" value="alpha/beta-Hydrolases"/>
    <property type="match status" value="1"/>
</dbReference>
<keyword evidence="1" id="KW-0378">Hydrolase</keyword>
<dbReference type="PANTHER" id="PTHR43798">
    <property type="entry name" value="MONOACYLGLYCEROL LIPASE"/>
    <property type="match status" value="1"/>
</dbReference>
<sequence>MTRETQCYQRIKLSCGTSINVTSWGKRSAPSCLLIHGLDNNTHIWDNIATEISEDFRVYAIDIRGHGDSDWASCNTYTLHTFINDIEQVRAYLSLSDFIIIGHSLGGKIATYYTAKYLEHVKKLVIIDMAPEISNNIIEKLKSDSINQPEKFQSIQDCNTYMQTLYPLSQHSFLYDYCQHSFSHQNDHYTNKTDPAFKHKMFQPSSLDGYINPLQDGKMWDALSKINIPTLIIRGGFSAVLSSQVANKMANILPNATISIIERAGHAVILDNPQQTTNAIINFI</sequence>
<dbReference type="Pfam" id="PF00561">
    <property type="entry name" value="Abhydrolase_1"/>
    <property type="match status" value="1"/>
</dbReference>
<protein>
    <submittedName>
        <fullName evidence="3">Proline-specific peptidase</fullName>
    </submittedName>
</protein>
<dbReference type="GO" id="GO:0016020">
    <property type="term" value="C:membrane"/>
    <property type="evidence" value="ECO:0007669"/>
    <property type="project" value="TreeGrafter"/>
</dbReference>
<proteinExistence type="predicted"/>
<dbReference type="GO" id="GO:0016787">
    <property type="term" value="F:hydrolase activity"/>
    <property type="evidence" value="ECO:0007669"/>
    <property type="project" value="UniProtKB-KW"/>
</dbReference>
<name>A0A542CY55_SERFO</name>